<evidence type="ECO:0000256" key="1">
    <source>
        <dbReference type="SAM" id="MobiDB-lite"/>
    </source>
</evidence>
<dbReference type="Proteomes" id="UP000006738">
    <property type="component" value="Chromosome I"/>
</dbReference>
<feature type="transmembrane region" description="Helical" evidence="2">
    <location>
        <begin position="57"/>
        <end position="80"/>
    </location>
</feature>
<keyword evidence="2" id="KW-0472">Membrane</keyword>
<evidence type="ECO:0000313" key="3">
    <source>
        <dbReference type="EMBL" id="ABN91198.1"/>
    </source>
</evidence>
<evidence type="ECO:0008006" key="5">
    <source>
        <dbReference type="Google" id="ProtNLM"/>
    </source>
</evidence>
<proteinExistence type="predicted"/>
<name>A3NVL8_BURP0</name>
<keyword evidence="2" id="KW-1133">Transmembrane helix</keyword>
<gene>
    <name evidence="3" type="ordered locus">BURPS1106A_2124</name>
</gene>
<accession>A3NVL8</accession>
<feature type="transmembrane region" description="Helical" evidence="2">
    <location>
        <begin position="32"/>
        <end position="51"/>
    </location>
</feature>
<dbReference type="HOGENOM" id="CLU_2141189_0_0_4"/>
<keyword evidence="2" id="KW-0812">Transmembrane</keyword>
<reference evidence="3 4" key="1">
    <citation type="submission" date="2007-02" db="EMBL/GenBank/DDBJ databases">
        <authorList>
            <person name="DeShazer D."/>
            <person name="Woods D.E."/>
            <person name="Nierman W.C."/>
        </authorList>
    </citation>
    <scope>NUCLEOTIDE SEQUENCE [LARGE SCALE GENOMIC DNA]</scope>
    <source>
        <strain evidence="3 4">1106a</strain>
    </source>
</reference>
<feature type="region of interest" description="Disordered" evidence="1">
    <location>
        <begin position="1"/>
        <end position="20"/>
    </location>
</feature>
<evidence type="ECO:0000313" key="4">
    <source>
        <dbReference type="Proteomes" id="UP000006738"/>
    </source>
</evidence>
<dbReference type="EMBL" id="CP000572">
    <property type="protein sequence ID" value="ABN91198.1"/>
    <property type="molecule type" value="Genomic_DNA"/>
</dbReference>
<organism evidence="3 4">
    <name type="scientific">Burkholderia pseudomallei (strain 1106a)</name>
    <dbReference type="NCBI Taxonomy" id="357348"/>
    <lineage>
        <taxon>Bacteria</taxon>
        <taxon>Pseudomonadati</taxon>
        <taxon>Pseudomonadota</taxon>
        <taxon>Betaproteobacteria</taxon>
        <taxon>Burkholderiales</taxon>
        <taxon>Burkholderiaceae</taxon>
        <taxon>Burkholderia</taxon>
        <taxon>pseudomallei group</taxon>
    </lineage>
</organism>
<sequence length="118" mass="12634">MTRASARMSAARPGTRLSRGGRASDVRRLASGVWRLAFGVWRLAFGVWRLAFGVWRLASASASASASCILHLASCILLLASGFRRIRTPPTSAPVPRAAPAPNISVCFQLFRIVVGDP</sequence>
<protein>
    <recommendedName>
        <fullName evidence="5">Phosphotransferase enzyme family protein</fullName>
    </recommendedName>
</protein>
<feature type="compositionally biased region" description="Low complexity" evidence="1">
    <location>
        <begin position="1"/>
        <end position="12"/>
    </location>
</feature>
<evidence type="ECO:0000256" key="2">
    <source>
        <dbReference type="SAM" id="Phobius"/>
    </source>
</evidence>
<dbReference type="AlphaFoldDB" id="A3NVL8"/>
<dbReference type="KEGG" id="bpl:BURPS1106A_2124"/>